<keyword evidence="1" id="KW-0472">Membrane</keyword>
<reference evidence="2 3" key="1">
    <citation type="journal article" date="2019" name="Int. J. Syst. Evol. Microbiol.">
        <title>The Global Catalogue of Microorganisms (GCM) 10K type strain sequencing project: providing services to taxonomists for standard genome sequencing and annotation.</title>
        <authorList>
            <consortium name="The Broad Institute Genomics Platform"/>
            <consortium name="The Broad Institute Genome Sequencing Center for Infectious Disease"/>
            <person name="Wu L."/>
            <person name="Ma J."/>
        </authorList>
    </citation>
    <scope>NUCLEOTIDE SEQUENCE [LARGE SCALE GENOMIC DNA]</scope>
    <source>
        <strain evidence="2 3">JCM 16365</strain>
    </source>
</reference>
<evidence type="ECO:0000256" key="1">
    <source>
        <dbReference type="SAM" id="Phobius"/>
    </source>
</evidence>
<dbReference type="EMBL" id="BAAARI010000016">
    <property type="protein sequence ID" value="GAA2585840.1"/>
    <property type="molecule type" value="Genomic_DNA"/>
</dbReference>
<keyword evidence="1" id="KW-0812">Transmembrane</keyword>
<comment type="caution">
    <text evidence="2">The sequence shown here is derived from an EMBL/GenBank/DDBJ whole genome shotgun (WGS) entry which is preliminary data.</text>
</comment>
<evidence type="ECO:0000313" key="3">
    <source>
        <dbReference type="Proteomes" id="UP001500274"/>
    </source>
</evidence>
<name>A0ABN3PHA2_9MICO</name>
<proteinExistence type="predicted"/>
<gene>
    <name evidence="2" type="ORF">GCM10009862_26130</name>
</gene>
<keyword evidence="1" id="KW-1133">Transmembrane helix</keyword>
<feature type="transmembrane region" description="Helical" evidence="1">
    <location>
        <begin position="12"/>
        <end position="32"/>
    </location>
</feature>
<evidence type="ECO:0008006" key="4">
    <source>
        <dbReference type="Google" id="ProtNLM"/>
    </source>
</evidence>
<evidence type="ECO:0000313" key="2">
    <source>
        <dbReference type="EMBL" id="GAA2585840.1"/>
    </source>
</evidence>
<organism evidence="2 3">
    <name type="scientific">Microbacterium binotii</name>
    <dbReference type="NCBI Taxonomy" id="462710"/>
    <lineage>
        <taxon>Bacteria</taxon>
        <taxon>Bacillati</taxon>
        <taxon>Actinomycetota</taxon>
        <taxon>Actinomycetes</taxon>
        <taxon>Micrococcales</taxon>
        <taxon>Microbacteriaceae</taxon>
        <taxon>Microbacterium</taxon>
    </lineage>
</organism>
<protein>
    <recommendedName>
        <fullName evidence="4">Secreted protein</fullName>
    </recommendedName>
</protein>
<accession>A0ABN3PHA2</accession>
<sequence length="89" mass="9681">MIAVTRVPTVRVPVLMHTGVLVVVVALVDRLIGVVRHVLVRHFASLSERRPRSSGYPPRVLRGAIALLSTLPRLPPPACDTWCCCPPAP</sequence>
<dbReference type="Proteomes" id="UP001500274">
    <property type="component" value="Unassembled WGS sequence"/>
</dbReference>
<keyword evidence="3" id="KW-1185">Reference proteome</keyword>